<proteinExistence type="predicted"/>
<organism evidence="1">
    <name type="scientific">Rhizophora mucronata</name>
    <name type="common">Asiatic mangrove</name>
    <dbReference type="NCBI Taxonomy" id="61149"/>
    <lineage>
        <taxon>Eukaryota</taxon>
        <taxon>Viridiplantae</taxon>
        <taxon>Streptophyta</taxon>
        <taxon>Embryophyta</taxon>
        <taxon>Tracheophyta</taxon>
        <taxon>Spermatophyta</taxon>
        <taxon>Magnoliopsida</taxon>
        <taxon>eudicotyledons</taxon>
        <taxon>Gunneridae</taxon>
        <taxon>Pentapetalae</taxon>
        <taxon>rosids</taxon>
        <taxon>fabids</taxon>
        <taxon>Malpighiales</taxon>
        <taxon>Rhizophoraceae</taxon>
        <taxon>Rhizophora</taxon>
    </lineage>
</organism>
<accession>A0A2P2PCI2</accession>
<dbReference type="AlphaFoldDB" id="A0A2P2PCI2"/>
<reference evidence="1" key="1">
    <citation type="submission" date="2018-02" db="EMBL/GenBank/DDBJ databases">
        <title>Rhizophora mucronata_Transcriptome.</title>
        <authorList>
            <person name="Meera S.P."/>
            <person name="Sreeshan A."/>
            <person name="Augustine A."/>
        </authorList>
    </citation>
    <scope>NUCLEOTIDE SEQUENCE</scope>
    <source>
        <tissue evidence="1">Leaf</tissue>
    </source>
</reference>
<protein>
    <submittedName>
        <fullName evidence="1">Uncharacterized protein</fullName>
    </submittedName>
</protein>
<dbReference type="EMBL" id="GGEC01071951">
    <property type="protein sequence ID" value="MBX52435.1"/>
    <property type="molecule type" value="Transcribed_RNA"/>
</dbReference>
<name>A0A2P2PCI2_RHIMU</name>
<evidence type="ECO:0000313" key="1">
    <source>
        <dbReference type="EMBL" id="MBX52435.1"/>
    </source>
</evidence>
<sequence length="32" mass="3749">MILKLEGYRIAAETVAFCQAIWILANQRLHFK</sequence>